<name>A0A426TXE2_9CHLR</name>
<dbReference type="Proteomes" id="UP000280307">
    <property type="component" value="Unassembled WGS sequence"/>
</dbReference>
<evidence type="ECO:0000313" key="1">
    <source>
        <dbReference type="EMBL" id="RRR70313.1"/>
    </source>
</evidence>
<sequence>MSDPSRQPRFCHQCGAALPPAPARFCIECGAPIRGIAAPVEPELPPAPLAREAGAPTIKLANANVPQQVIGGTVKLPASGAVPPGLWVLNTPPGPEDVVAIYPPLRPVRGGWSGLIGRGWQAAGSRARGSQTIFRFQAEVTWFPAPDCGDGLRLVAQVSASSRAWEGRARRGFRFGVSRDGPMTIVSAVWQDANGHEQHELPLPQIQIMAPPRVPRVSDFDESPALLNAREANLWARDSQATGAYRPWRDQLVQEHTLVGRGIALIPLSEGPRAWIGRIIEKVVYDRYRAKVLQPFTCSLAEWKKQLKLIGNEARALGLDLDPALAAEWWLDRNGYDGVIFTKAHARYKVDRVLIVFRRSQLAKIKD</sequence>
<proteinExistence type="predicted"/>
<organism evidence="1 2">
    <name type="scientific">Candidatus Viridilinea halotolerans</name>
    <dbReference type="NCBI Taxonomy" id="2491704"/>
    <lineage>
        <taxon>Bacteria</taxon>
        <taxon>Bacillati</taxon>
        <taxon>Chloroflexota</taxon>
        <taxon>Chloroflexia</taxon>
        <taxon>Chloroflexales</taxon>
        <taxon>Chloroflexineae</taxon>
        <taxon>Oscillochloridaceae</taxon>
        <taxon>Candidatus Viridilinea</taxon>
    </lineage>
</organism>
<gene>
    <name evidence="1" type="ORF">EI684_13545</name>
</gene>
<reference evidence="1 2" key="1">
    <citation type="submission" date="2018-12" db="EMBL/GenBank/DDBJ databases">
        <title>Genome Sequence of Candidatus Viridilinea halotolerans isolated from saline sulfide-rich spring.</title>
        <authorList>
            <person name="Grouzdev D.S."/>
            <person name="Burganskaya E.I."/>
            <person name="Krutkina M.S."/>
            <person name="Sukhacheva M.V."/>
            <person name="Gorlenko V.M."/>
        </authorList>
    </citation>
    <scope>NUCLEOTIDE SEQUENCE [LARGE SCALE GENOMIC DNA]</scope>
    <source>
        <strain evidence="1">Chok-6</strain>
    </source>
</reference>
<dbReference type="EMBL" id="RSAS01000534">
    <property type="protein sequence ID" value="RRR70313.1"/>
    <property type="molecule type" value="Genomic_DNA"/>
</dbReference>
<accession>A0A426TXE2</accession>
<protein>
    <submittedName>
        <fullName evidence="1">Zinc ribbon domain-containing protein</fullName>
    </submittedName>
</protein>
<dbReference type="AlphaFoldDB" id="A0A426TXE2"/>
<evidence type="ECO:0000313" key="2">
    <source>
        <dbReference type="Proteomes" id="UP000280307"/>
    </source>
</evidence>
<comment type="caution">
    <text evidence="1">The sequence shown here is derived from an EMBL/GenBank/DDBJ whole genome shotgun (WGS) entry which is preliminary data.</text>
</comment>